<accession>A0ACC9D105</accession>
<proteinExistence type="predicted"/>
<dbReference type="EMBL" id="NMTR01000011">
    <property type="protein sequence ID" value="PDX61833.1"/>
    <property type="molecule type" value="Genomic_DNA"/>
</dbReference>
<evidence type="ECO:0000313" key="2">
    <source>
        <dbReference type="Proteomes" id="UP000220959"/>
    </source>
</evidence>
<organism evidence="1 2">
    <name type="scientific">Faecalibacterium langellae</name>
    <dbReference type="NCBI Taxonomy" id="3435293"/>
    <lineage>
        <taxon>Bacteria</taxon>
        <taxon>Bacillati</taxon>
        <taxon>Bacillota</taxon>
        <taxon>Clostridia</taxon>
        <taxon>Eubacteriales</taxon>
        <taxon>Oscillospiraceae</taxon>
        <taxon>Faecalibacterium</taxon>
    </lineage>
</organism>
<reference evidence="1 2" key="1">
    <citation type="journal article" date="2017" name="Front. Microbiol.">
        <title>New Insights into the Diversity of the Genus Faecalibacterium.</title>
        <authorList>
            <person name="Benevides L."/>
            <person name="Burman S."/>
            <person name="Martin R."/>
            <person name="Robert V."/>
            <person name="Thomas M."/>
            <person name="Miquel S."/>
            <person name="Chain F."/>
            <person name="Sokol H."/>
            <person name="Bermudez-Humaran L.G."/>
            <person name="Morrison M."/>
            <person name="Langella P."/>
            <person name="Azevedo V.A."/>
            <person name="Chatel J.M."/>
            <person name="Soares S."/>
        </authorList>
    </citation>
    <scope>NUCLEOTIDE SEQUENCE [LARGE SCALE GENOMIC DNA]</scope>
    <source>
        <strain evidence="2">CNCM I-4541</strain>
    </source>
</reference>
<comment type="caution">
    <text evidence="1">The sequence shown here is derived from an EMBL/GenBank/DDBJ whole genome shotgun (WGS) entry which is preliminary data.</text>
</comment>
<name>A0ACC9D105_9FIRM</name>
<evidence type="ECO:0000313" key="1">
    <source>
        <dbReference type="EMBL" id="PDX61833.1"/>
    </source>
</evidence>
<keyword evidence="2" id="KW-1185">Reference proteome</keyword>
<protein>
    <submittedName>
        <fullName evidence="1">Uncharacterized protein</fullName>
    </submittedName>
</protein>
<sequence length="243" mass="26934">MDAWNILVVVVLALILLLILPMVAARNGTKSFTQALMAPLHRKKKRGPLGLEVEPEKKPERHVNNSMQGELTAIVSQLITFTKRQHYTLVYPGTIQESGQLTTTLALVVTPGGVVGLNCFGFAGEIHPGDQPNDQWRQHINHTDNRIPNPVTASEKQQVLLRRAMDKAGLSGIPVEVIAVFTSKEARLTGISAQKCFDRDGMIAYLEQERYHSGPVEDTHETGVKLKSLVTVYKAEKPKKKKK</sequence>
<dbReference type="Proteomes" id="UP000220959">
    <property type="component" value="Unassembled WGS sequence"/>
</dbReference>
<gene>
    <name evidence="1" type="ORF">CGS49_04220</name>
</gene>